<dbReference type="GO" id="GO:0003729">
    <property type="term" value="F:mRNA binding"/>
    <property type="evidence" value="ECO:0007669"/>
    <property type="project" value="InterPro"/>
</dbReference>
<keyword evidence="3" id="KW-0963">Cytoplasm</keyword>
<dbReference type="GO" id="GO:0005737">
    <property type="term" value="C:cytoplasm"/>
    <property type="evidence" value="ECO:0007669"/>
    <property type="project" value="UniProtKB-SubCell"/>
</dbReference>
<dbReference type="Gene3D" id="3.30.70.330">
    <property type="match status" value="1"/>
</dbReference>
<dbReference type="InterPro" id="IPR035979">
    <property type="entry name" value="RBD_domain_sf"/>
</dbReference>
<dbReference type="InterPro" id="IPR008111">
    <property type="entry name" value="RNA-bd_8"/>
</dbReference>
<dbReference type="SMART" id="SM00360">
    <property type="entry name" value="RRM"/>
    <property type="match status" value="1"/>
</dbReference>
<feature type="compositionally biased region" description="Basic and acidic residues" evidence="7">
    <location>
        <begin position="1"/>
        <end position="13"/>
    </location>
</feature>
<dbReference type="EMBL" id="BLZA01000013">
    <property type="protein sequence ID" value="GHJ85615.1"/>
    <property type="molecule type" value="Genomic_DNA"/>
</dbReference>
<dbReference type="Proteomes" id="UP000620104">
    <property type="component" value="Unassembled WGS sequence"/>
</dbReference>
<comment type="subcellular location">
    <subcellularLocation>
        <location evidence="2">Cytoplasm</location>
    </subcellularLocation>
    <subcellularLocation>
        <location evidence="1">Nucleus</location>
    </subcellularLocation>
</comment>
<dbReference type="SUPFAM" id="SSF54928">
    <property type="entry name" value="RNA-binding domain, RBD"/>
    <property type="match status" value="1"/>
</dbReference>
<evidence type="ECO:0000256" key="5">
    <source>
        <dbReference type="ARBA" id="ARBA00023242"/>
    </source>
</evidence>
<evidence type="ECO:0000256" key="2">
    <source>
        <dbReference type="ARBA" id="ARBA00004496"/>
    </source>
</evidence>
<evidence type="ECO:0000256" key="6">
    <source>
        <dbReference type="PROSITE-ProRule" id="PRU00176"/>
    </source>
</evidence>
<name>A0A8H3YDM5_9TREE</name>
<evidence type="ECO:0000313" key="9">
    <source>
        <dbReference type="EMBL" id="GHJ85615.1"/>
    </source>
</evidence>
<evidence type="ECO:0000256" key="7">
    <source>
        <dbReference type="SAM" id="MobiDB-lite"/>
    </source>
</evidence>
<dbReference type="AlphaFoldDB" id="A0A8H3YDM5"/>
<evidence type="ECO:0000259" key="8">
    <source>
        <dbReference type="PROSITE" id="PS50102"/>
    </source>
</evidence>
<dbReference type="CDD" id="cd12324">
    <property type="entry name" value="RRM_RBM8"/>
    <property type="match status" value="1"/>
</dbReference>
<dbReference type="InterPro" id="IPR012677">
    <property type="entry name" value="Nucleotide-bd_a/b_plait_sf"/>
</dbReference>
<dbReference type="Pfam" id="PF00076">
    <property type="entry name" value="RRM_1"/>
    <property type="match status" value="1"/>
</dbReference>
<comment type="caution">
    <text evidence="9">The sequence shown here is derived from an EMBL/GenBank/DDBJ whole genome shotgun (WGS) entry which is preliminary data.</text>
</comment>
<feature type="compositionally biased region" description="Polar residues" evidence="7">
    <location>
        <begin position="31"/>
        <end position="40"/>
    </location>
</feature>
<organism evidence="9 10">
    <name type="scientific">Naganishia liquefaciens</name>
    <dbReference type="NCBI Taxonomy" id="104408"/>
    <lineage>
        <taxon>Eukaryota</taxon>
        <taxon>Fungi</taxon>
        <taxon>Dikarya</taxon>
        <taxon>Basidiomycota</taxon>
        <taxon>Agaricomycotina</taxon>
        <taxon>Tremellomycetes</taxon>
        <taxon>Filobasidiales</taxon>
        <taxon>Filobasidiaceae</taxon>
        <taxon>Naganishia</taxon>
    </lineage>
</organism>
<dbReference type="GO" id="GO:0005634">
    <property type="term" value="C:nucleus"/>
    <property type="evidence" value="ECO:0007669"/>
    <property type="project" value="UniProtKB-SubCell"/>
</dbReference>
<evidence type="ECO:0000256" key="1">
    <source>
        <dbReference type="ARBA" id="ARBA00004123"/>
    </source>
</evidence>
<feature type="domain" description="RRM" evidence="8">
    <location>
        <begin position="49"/>
        <end position="127"/>
    </location>
</feature>
<feature type="region of interest" description="Disordered" evidence="7">
    <location>
        <begin position="130"/>
        <end position="160"/>
    </location>
</feature>
<dbReference type="OrthoDB" id="15688at2759"/>
<gene>
    <name evidence="9" type="ORF">NliqN6_2017</name>
</gene>
<keyword evidence="10" id="KW-1185">Reference proteome</keyword>
<protein>
    <recommendedName>
        <fullName evidence="8">RRM domain-containing protein</fullName>
    </recommendedName>
</protein>
<dbReference type="PANTHER" id="PTHR45894">
    <property type="entry name" value="RNA-BINDING PROTEIN 8A"/>
    <property type="match status" value="1"/>
</dbReference>
<accession>A0A8H3YDM5</accession>
<sequence length="160" mass="17473">MADVEMKPEDGVQKRGRGFNEDAGDAMEYDTVQTDSSTSGNAARSVEGWIIIVTNVHEEASEEDLMDFFSDFGKVQNMHLNLDRRTGYVKGYALIEYATRKEADAAVAGANETEFLEQQIHVGFAFVKPPTGAARSQRPAGRNGATGGSRRRSVSPQARV</sequence>
<dbReference type="InterPro" id="IPR033744">
    <property type="entry name" value="RRM_RBM8"/>
</dbReference>
<keyword evidence="4 6" id="KW-0694">RNA-binding</keyword>
<dbReference type="PROSITE" id="PS50102">
    <property type="entry name" value="RRM"/>
    <property type="match status" value="1"/>
</dbReference>
<dbReference type="GO" id="GO:0006396">
    <property type="term" value="P:RNA processing"/>
    <property type="evidence" value="ECO:0007669"/>
    <property type="project" value="InterPro"/>
</dbReference>
<evidence type="ECO:0000256" key="3">
    <source>
        <dbReference type="ARBA" id="ARBA00022490"/>
    </source>
</evidence>
<evidence type="ECO:0000256" key="4">
    <source>
        <dbReference type="ARBA" id="ARBA00022884"/>
    </source>
</evidence>
<evidence type="ECO:0000313" key="10">
    <source>
        <dbReference type="Proteomes" id="UP000620104"/>
    </source>
</evidence>
<dbReference type="PRINTS" id="PR01738">
    <property type="entry name" value="RNABINDINGM8"/>
</dbReference>
<reference evidence="9" key="1">
    <citation type="submission" date="2020-07" db="EMBL/GenBank/DDBJ databases">
        <title>Draft Genome Sequence of a Deep-Sea Yeast, Naganishia (Cryptococcus) liquefaciens strain N6.</title>
        <authorList>
            <person name="Han Y.W."/>
            <person name="Kajitani R."/>
            <person name="Morimoto H."/>
            <person name="Parhat M."/>
            <person name="Tsubouchi H."/>
            <person name="Bakenova O."/>
            <person name="Ogata M."/>
            <person name="Argunhan B."/>
            <person name="Aoki R."/>
            <person name="Kajiwara S."/>
            <person name="Itoh T."/>
            <person name="Iwasaki H."/>
        </authorList>
    </citation>
    <scope>NUCLEOTIDE SEQUENCE</scope>
    <source>
        <strain evidence="9">N6</strain>
    </source>
</reference>
<dbReference type="InterPro" id="IPR000504">
    <property type="entry name" value="RRM_dom"/>
</dbReference>
<feature type="region of interest" description="Disordered" evidence="7">
    <location>
        <begin position="1"/>
        <end position="40"/>
    </location>
</feature>
<keyword evidence="5" id="KW-0539">Nucleus</keyword>
<proteinExistence type="predicted"/>